<dbReference type="AlphaFoldDB" id="A0A4V6MWZ4"/>
<protein>
    <recommendedName>
        <fullName evidence="4">Ino eighty subunit 1</fullName>
    </recommendedName>
</protein>
<proteinExistence type="predicted"/>
<dbReference type="STRING" id="114155.A0A4V6MWZ4"/>
<feature type="compositionally biased region" description="Low complexity" evidence="1">
    <location>
        <begin position="403"/>
        <end position="413"/>
    </location>
</feature>
<keyword evidence="3" id="KW-1185">Reference proteome</keyword>
<evidence type="ECO:0000313" key="2">
    <source>
        <dbReference type="EMBL" id="TBU64898.1"/>
    </source>
</evidence>
<dbReference type="Proteomes" id="UP000292082">
    <property type="component" value="Unassembled WGS sequence"/>
</dbReference>
<dbReference type="InterPro" id="IPR038014">
    <property type="entry name" value="Ies1"/>
</dbReference>
<dbReference type="EMBL" id="ML145085">
    <property type="protein sequence ID" value="TBU64898.1"/>
    <property type="molecule type" value="Genomic_DNA"/>
</dbReference>
<name>A0A4V6MWZ4_9APHY</name>
<organism evidence="2 3">
    <name type="scientific">Dichomitus squalens</name>
    <dbReference type="NCBI Taxonomy" id="114155"/>
    <lineage>
        <taxon>Eukaryota</taxon>
        <taxon>Fungi</taxon>
        <taxon>Dikarya</taxon>
        <taxon>Basidiomycota</taxon>
        <taxon>Agaricomycotina</taxon>
        <taxon>Agaricomycetes</taxon>
        <taxon>Polyporales</taxon>
        <taxon>Polyporaceae</taxon>
        <taxon>Dichomitus</taxon>
    </lineage>
</organism>
<gene>
    <name evidence="2" type="ORF">BD310DRAFT_804798</name>
</gene>
<feature type="compositionally biased region" description="Basic and acidic residues" evidence="1">
    <location>
        <begin position="342"/>
        <end position="351"/>
    </location>
</feature>
<dbReference type="PANTHER" id="PTHR37287:SF1">
    <property type="entry name" value="INO EIGHTY SUBUNIT 1"/>
    <property type="match status" value="1"/>
</dbReference>
<feature type="region of interest" description="Disordered" evidence="1">
    <location>
        <begin position="338"/>
        <end position="485"/>
    </location>
</feature>
<reference evidence="2 3" key="1">
    <citation type="submission" date="2019-01" db="EMBL/GenBank/DDBJ databases">
        <title>Draft genome sequences of three monokaryotic isolates of the white-rot basidiomycete fungus Dichomitus squalens.</title>
        <authorList>
            <consortium name="DOE Joint Genome Institute"/>
            <person name="Lopez S.C."/>
            <person name="Andreopoulos B."/>
            <person name="Pangilinan J."/>
            <person name="Lipzen A."/>
            <person name="Riley R."/>
            <person name="Ahrendt S."/>
            <person name="Ng V."/>
            <person name="Barry K."/>
            <person name="Daum C."/>
            <person name="Grigoriev I.V."/>
            <person name="Hilden K.S."/>
            <person name="Makela M.R."/>
            <person name="de Vries R.P."/>
        </authorList>
    </citation>
    <scope>NUCLEOTIDE SEQUENCE [LARGE SCALE GENOMIC DNA]</scope>
    <source>
        <strain evidence="2 3">CBS 464.89</strain>
    </source>
</reference>
<accession>A0A4V6MWZ4</accession>
<sequence>MWRKQRLAKVASISSFPILPLSLGSNGHYAASRVRITPVSRSIKLTISLYRSQSQHKRNLAVKRQDGEPLTRVDLQYDMLNAIFNDKHAVFTDPHTTIRGDPAGTLVTFRDLYVNALIHSPKCSKASRDKIRESPEFGNEFAMISLLSNVGRINTTMAFFPEMKTALRTYHPVPALQRTNGNLQDAPRIKNILKSCFIPGEEQGMYSTPSDVLARSRSRKIPPTSIVNLIFVFSSHSPTIARSHFPPRAGVDFLDLFTPVRISSQSRARAFLWLCYHYHEAPSPNPFSDANSEDFPDRVPPLIRLTDAEAQAENIDSAEEHQRGFDMTDLRKRFLETQARGEYSRDPDLDLTRPQAGEPTGRGKGKGKDLVQTGSGSRIREASPADSQYSALYPLRDEDILEGPGRPLLRRLPSPQPHHSPDRRHLASPLQRHSLHGHLGTSSFPRAVADPYPRRPPSPSAELSQSSNGKPLRTQLRKHRGHASHAPLFLHEPYQYAPRIPRPALVPPKHAPTSPDTPKRTMLEQAWHVSMTSDPLLDSDDEVFADENTRLDYVLRLRIISRLRGKEPTPPRDVAPYGVNAVNPIVVPLGAR</sequence>
<dbReference type="PANTHER" id="PTHR37287">
    <property type="entry name" value="INO EIGHTY SUBUNIT 1"/>
    <property type="match status" value="1"/>
</dbReference>
<evidence type="ECO:0008006" key="4">
    <source>
        <dbReference type="Google" id="ProtNLM"/>
    </source>
</evidence>
<evidence type="ECO:0000313" key="3">
    <source>
        <dbReference type="Proteomes" id="UP000292082"/>
    </source>
</evidence>
<evidence type="ECO:0000256" key="1">
    <source>
        <dbReference type="SAM" id="MobiDB-lite"/>
    </source>
</evidence>
<dbReference type="GO" id="GO:0031011">
    <property type="term" value="C:Ino80 complex"/>
    <property type="evidence" value="ECO:0007669"/>
    <property type="project" value="InterPro"/>
</dbReference>